<keyword evidence="1" id="KW-1133">Transmembrane helix</keyword>
<dbReference type="EMBL" id="LBSX01000008">
    <property type="protein sequence ID" value="KKQ27554.1"/>
    <property type="molecule type" value="Genomic_DNA"/>
</dbReference>
<organism evidence="2 3">
    <name type="scientific">Candidatus Magasanikbacteria bacterium GW2011_GWC2_37_14</name>
    <dbReference type="NCBI Taxonomy" id="1619046"/>
    <lineage>
        <taxon>Bacteria</taxon>
        <taxon>Candidatus Magasanikiibacteriota</taxon>
    </lineage>
</organism>
<feature type="transmembrane region" description="Helical" evidence="1">
    <location>
        <begin position="106"/>
        <end position="126"/>
    </location>
</feature>
<evidence type="ECO:0000256" key="1">
    <source>
        <dbReference type="SAM" id="Phobius"/>
    </source>
</evidence>
<keyword evidence="1" id="KW-0812">Transmembrane</keyword>
<feature type="transmembrane region" description="Helical" evidence="1">
    <location>
        <begin position="67"/>
        <end position="94"/>
    </location>
</feature>
<name>A0A0G0ITQ3_9BACT</name>
<dbReference type="STRING" id="1619046.US42_C0008G0065"/>
<accession>A0A0G0ITQ3</accession>
<reference evidence="2 3" key="1">
    <citation type="journal article" date="2015" name="Nature">
        <title>rRNA introns, odd ribosomes, and small enigmatic genomes across a large radiation of phyla.</title>
        <authorList>
            <person name="Brown C.T."/>
            <person name="Hug L.A."/>
            <person name="Thomas B.C."/>
            <person name="Sharon I."/>
            <person name="Castelle C.J."/>
            <person name="Singh A."/>
            <person name="Wilkins M.J."/>
            <person name="Williams K.H."/>
            <person name="Banfield J.F."/>
        </authorList>
    </citation>
    <scope>NUCLEOTIDE SEQUENCE [LARGE SCALE GENOMIC DNA]</scope>
</reference>
<sequence>MEIRIFIMFFGYKKIILILAVFLNIFFFGNQALAAYTFDDTGLMLGKAAEPTGMLDTKVTGSLPVVLGFWATVAFSLVSIVFFILMFYAGFLWMTARGSEEVVTKAKGIITMAIIGLFVLVASYAITTFITSSLVPGVAGNKAAGTGNLEVGPNNPEGCCVDWVATDSQWFGAVGTLKKDNDGGFVGVSACRITTKSDCELQGTTETESDVLAGPEGVGYWVFDEAIKEKEACQSAYCKLAN</sequence>
<comment type="caution">
    <text evidence="2">The sequence shown here is derived from an EMBL/GenBank/DDBJ whole genome shotgun (WGS) entry which is preliminary data.</text>
</comment>
<evidence type="ECO:0000313" key="2">
    <source>
        <dbReference type="EMBL" id="KKQ27554.1"/>
    </source>
</evidence>
<keyword evidence="1" id="KW-0472">Membrane</keyword>
<dbReference type="Pfam" id="PF18895">
    <property type="entry name" value="T4SS_pilin"/>
    <property type="match status" value="1"/>
</dbReference>
<evidence type="ECO:0000313" key="3">
    <source>
        <dbReference type="Proteomes" id="UP000034849"/>
    </source>
</evidence>
<dbReference type="InterPro" id="IPR043993">
    <property type="entry name" value="T4SS_pilin"/>
</dbReference>
<gene>
    <name evidence="2" type="ORF">US42_C0008G0065</name>
</gene>
<proteinExistence type="predicted"/>
<dbReference type="AlphaFoldDB" id="A0A0G0ITQ3"/>
<protein>
    <submittedName>
        <fullName evidence="2">Uncharacterized protein</fullName>
    </submittedName>
</protein>
<dbReference type="Proteomes" id="UP000034849">
    <property type="component" value="Unassembled WGS sequence"/>
</dbReference>